<dbReference type="InterPro" id="IPR001349">
    <property type="entry name" value="Cyt_c_oxidase_su6a"/>
</dbReference>
<keyword evidence="6" id="KW-0560">Oxidoreductase</keyword>
<dbReference type="SUPFAM" id="SSF51735">
    <property type="entry name" value="NAD(P)-binding Rossmann-fold domains"/>
    <property type="match status" value="1"/>
</dbReference>
<sequence>MSAMPKRFSIDTIARFLDVVPFSAPFLLVLPVAALVLDRRGQSVDKVLSNIPGPRGWYELLAKRHSWIYRILLCIVIKIVSKRLSRIAINLGETRRDPPQWNKDVLVITGGATGIGKCFVELVSRRYGARVAVLDIAEPTYAPASNGAPEVLYVRTDVTNPESVAAAHAKIRETFGESPSYVVSCAGIAIGGSLLQVSQASFSRTFDINALANVTLAKEFLPHMIQNNHGHYMTVASSASYCSLPMLGAYSMSKAAALAFHETLRAELRIVYKAPRVRTSVVTPTKVRTLLGHALKDSDNEFLMPVLEPVEVAEAMADTIHGGLGASISQPLLTNVLPYLRAFPEWFRGLLTTVRKTLSHQVGKTDDAVTKESIQSGIRAGYGKNWHPEDFEKSLAEMHTMRTAQEDAWTQLAPGEDEDDWQRRHGVQYLTPGSARIFDASRRFREERARMEETRAQATPTDEVPPCPAHDTPGSEELAALRSRALEAKFKGRGASAFTMAAFRAVIPRSAALRSAQPTLRRFNSSFQPNPEAAKAFTEARQHAFEHAATAVFGAYMYNIEAKHSAHREHLLHENGGELPERPNYEYLKFPWGQQSLFHNPKVNYPSPEM</sequence>
<keyword evidence="3" id="KW-0999">Mitochondrion inner membrane</keyword>
<dbReference type="Proteomes" id="UP001214415">
    <property type="component" value="Chromosome 4"/>
</dbReference>
<comment type="similarity">
    <text evidence="2">Belongs to the short-chain dehydrogenases/reductases (SDR) family.</text>
</comment>
<dbReference type="PANTHER" id="PTHR24322">
    <property type="entry name" value="PKSB"/>
    <property type="match status" value="1"/>
</dbReference>
<keyword evidence="4" id="KW-0521">NADP</keyword>
<feature type="domain" description="Ketoreductase" evidence="10">
    <location>
        <begin position="104"/>
        <end position="267"/>
    </location>
</feature>
<dbReference type="SMART" id="SM00822">
    <property type="entry name" value="PKS_KR"/>
    <property type="match status" value="1"/>
</dbReference>
<dbReference type="PROSITE" id="PS00061">
    <property type="entry name" value="ADH_SHORT"/>
    <property type="match status" value="1"/>
</dbReference>
<keyword evidence="12" id="KW-1185">Reference proteome</keyword>
<dbReference type="Gene3D" id="4.10.95.10">
    <property type="entry name" value="Cytochrome c oxidase, subunit VIa"/>
    <property type="match status" value="1"/>
</dbReference>
<accession>A0AAF0EIQ1</accession>
<keyword evidence="8" id="KW-0472">Membrane</keyword>
<evidence type="ECO:0000256" key="7">
    <source>
        <dbReference type="ARBA" id="ARBA00023128"/>
    </source>
</evidence>
<dbReference type="Pfam" id="PF00106">
    <property type="entry name" value="adh_short"/>
    <property type="match status" value="1"/>
</dbReference>
<evidence type="ECO:0000313" key="12">
    <source>
        <dbReference type="Proteomes" id="UP001214415"/>
    </source>
</evidence>
<evidence type="ECO:0000256" key="3">
    <source>
        <dbReference type="ARBA" id="ARBA00022792"/>
    </source>
</evidence>
<comment type="subcellular location">
    <subcellularLocation>
        <location evidence="1">Mitochondrion inner membrane</location>
    </subcellularLocation>
</comment>
<dbReference type="InterPro" id="IPR020904">
    <property type="entry name" value="Sc_DH/Rdtase_CS"/>
</dbReference>
<dbReference type="EMBL" id="CP119903">
    <property type="protein sequence ID" value="WFD23476.1"/>
    <property type="molecule type" value="Genomic_DNA"/>
</dbReference>
<gene>
    <name evidence="11" type="ORF">MEQU1_002167</name>
</gene>
<reference evidence="11" key="1">
    <citation type="submission" date="2023-03" db="EMBL/GenBank/DDBJ databases">
        <title>Mating type loci evolution in Malassezia.</title>
        <authorList>
            <person name="Coelho M.A."/>
        </authorList>
    </citation>
    <scope>NUCLEOTIDE SEQUENCE</scope>
    <source>
        <strain evidence="11">CBS 12830</strain>
    </source>
</reference>
<evidence type="ECO:0000256" key="9">
    <source>
        <dbReference type="SAM" id="MobiDB-lite"/>
    </source>
</evidence>
<evidence type="ECO:0000256" key="8">
    <source>
        <dbReference type="ARBA" id="ARBA00023136"/>
    </source>
</evidence>
<evidence type="ECO:0000256" key="4">
    <source>
        <dbReference type="ARBA" id="ARBA00022857"/>
    </source>
</evidence>
<proteinExistence type="inferred from homology"/>
<evidence type="ECO:0000313" key="11">
    <source>
        <dbReference type="EMBL" id="WFD23476.1"/>
    </source>
</evidence>
<keyword evidence="5" id="KW-0809">Transit peptide</keyword>
<dbReference type="InterPro" id="IPR057326">
    <property type="entry name" value="KR_dom"/>
</dbReference>
<name>A0AAF0EIQ1_9BASI</name>
<dbReference type="InterPro" id="IPR002347">
    <property type="entry name" value="SDR_fam"/>
</dbReference>
<keyword evidence="7" id="KW-0496">Mitochondrion</keyword>
<evidence type="ECO:0000256" key="1">
    <source>
        <dbReference type="ARBA" id="ARBA00004273"/>
    </source>
</evidence>
<evidence type="ECO:0000256" key="2">
    <source>
        <dbReference type="ARBA" id="ARBA00006484"/>
    </source>
</evidence>
<evidence type="ECO:0000256" key="6">
    <source>
        <dbReference type="ARBA" id="ARBA00023002"/>
    </source>
</evidence>
<dbReference type="AlphaFoldDB" id="A0AAF0EIQ1"/>
<dbReference type="SUPFAM" id="SSF81411">
    <property type="entry name" value="Mitochondrial cytochrome c oxidase subunit VIa"/>
    <property type="match status" value="1"/>
</dbReference>
<dbReference type="InterPro" id="IPR036291">
    <property type="entry name" value="NAD(P)-bd_dom_sf"/>
</dbReference>
<organism evidence="11 12">
    <name type="scientific">Malassezia equina</name>
    <dbReference type="NCBI Taxonomy" id="1381935"/>
    <lineage>
        <taxon>Eukaryota</taxon>
        <taxon>Fungi</taxon>
        <taxon>Dikarya</taxon>
        <taxon>Basidiomycota</taxon>
        <taxon>Ustilaginomycotina</taxon>
        <taxon>Malasseziomycetes</taxon>
        <taxon>Malasseziales</taxon>
        <taxon>Malasseziaceae</taxon>
        <taxon>Malassezia</taxon>
    </lineage>
</organism>
<dbReference type="InterPro" id="IPR036418">
    <property type="entry name" value="Cyt_c_oxidase_su6a_sf"/>
</dbReference>
<evidence type="ECO:0000256" key="5">
    <source>
        <dbReference type="ARBA" id="ARBA00022946"/>
    </source>
</evidence>
<evidence type="ECO:0000259" key="10">
    <source>
        <dbReference type="SMART" id="SM00822"/>
    </source>
</evidence>
<dbReference type="GO" id="GO:0016616">
    <property type="term" value="F:oxidoreductase activity, acting on the CH-OH group of donors, NAD or NADP as acceptor"/>
    <property type="evidence" value="ECO:0007669"/>
    <property type="project" value="TreeGrafter"/>
</dbReference>
<dbReference type="Pfam" id="PF02046">
    <property type="entry name" value="COX6A"/>
    <property type="match status" value="1"/>
</dbReference>
<dbReference type="PRINTS" id="PR00081">
    <property type="entry name" value="GDHRDH"/>
</dbReference>
<protein>
    <recommendedName>
        <fullName evidence="10">Ketoreductase domain-containing protein</fullName>
    </recommendedName>
</protein>
<feature type="region of interest" description="Disordered" evidence="9">
    <location>
        <begin position="453"/>
        <end position="474"/>
    </location>
</feature>
<dbReference type="PANTHER" id="PTHR24322:SF736">
    <property type="entry name" value="RETINOL DEHYDROGENASE 10"/>
    <property type="match status" value="1"/>
</dbReference>
<dbReference type="GO" id="GO:0005743">
    <property type="term" value="C:mitochondrial inner membrane"/>
    <property type="evidence" value="ECO:0007669"/>
    <property type="project" value="UniProtKB-SubCell"/>
</dbReference>
<dbReference type="Gene3D" id="3.40.50.720">
    <property type="entry name" value="NAD(P)-binding Rossmann-like Domain"/>
    <property type="match status" value="1"/>
</dbReference>